<dbReference type="PANTHER" id="PTHR33395">
    <property type="entry name" value="TRANSCRIPTASE, PUTATIVE-RELATED-RELATED"/>
    <property type="match status" value="1"/>
</dbReference>
<sequence>MVPLRSRWFPCEADSVPDRPLVPLAAPGCLHIGALNIQSLKPKLLELSDELRRRDFDVMLLSETWLRPATPSRLVVLPGYDISRVDRPDGRGYGGVAILTRAGITTSALKITGSGDPASKLESHWALLKLDRGRQLVIGSLYRPPRYTVAALQCDFADLEAQLQRVLVDFPGAPLVICGDLNSLARSGRDSAEYRELNRAVRSAVRSDRRRDIQREIGERGPARVWRCIKSVVAVPC</sequence>
<proteinExistence type="predicted"/>
<dbReference type="GO" id="GO:0061343">
    <property type="term" value="P:cell adhesion involved in heart morphogenesis"/>
    <property type="evidence" value="ECO:0007669"/>
    <property type="project" value="TreeGrafter"/>
</dbReference>
<dbReference type="PANTHER" id="PTHR33395:SF22">
    <property type="entry name" value="REVERSE TRANSCRIPTASE DOMAIN-CONTAINING PROTEIN"/>
    <property type="match status" value="1"/>
</dbReference>
<dbReference type="GO" id="GO:0007508">
    <property type="term" value="P:larval heart development"/>
    <property type="evidence" value="ECO:0007669"/>
    <property type="project" value="TreeGrafter"/>
</dbReference>
<gene>
    <name evidence="2" type="ORF">FJT64_002607</name>
</gene>
<evidence type="ECO:0000313" key="3">
    <source>
        <dbReference type="Proteomes" id="UP000440578"/>
    </source>
</evidence>
<feature type="domain" description="Endonuclease/exonuclease/phosphatase" evidence="1">
    <location>
        <begin position="35"/>
        <end position="188"/>
    </location>
</feature>
<dbReference type="Gene3D" id="3.60.10.10">
    <property type="entry name" value="Endonuclease/exonuclease/phosphatase"/>
    <property type="match status" value="1"/>
</dbReference>
<organism evidence="2 3">
    <name type="scientific">Amphibalanus amphitrite</name>
    <name type="common">Striped barnacle</name>
    <name type="synonym">Balanus amphitrite</name>
    <dbReference type="NCBI Taxonomy" id="1232801"/>
    <lineage>
        <taxon>Eukaryota</taxon>
        <taxon>Metazoa</taxon>
        <taxon>Ecdysozoa</taxon>
        <taxon>Arthropoda</taxon>
        <taxon>Crustacea</taxon>
        <taxon>Multicrustacea</taxon>
        <taxon>Cirripedia</taxon>
        <taxon>Thoracica</taxon>
        <taxon>Thoracicalcarea</taxon>
        <taxon>Balanomorpha</taxon>
        <taxon>Balanoidea</taxon>
        <taxon>Balanidae</taxon>
        <taxon>Amphibalaninae</taxon>
        <taxon>Amphibalanus</taxon>
    </lineage>
</organism>
<protein>
    <recommendedName>
        <fullName evidence="1">Endonuclease/exonuclease/phosphatase domain-containing protein</fullName>
    </recommendedName>
</protein>
<dbReference type="InterPro" id="IPR036691">
    <property type="entry name" value="Endo/exonu/phosph_ase_sf"/>
</dbReference>
<dbReference type="Proteomes" id="UP000440578">
    <property type="component" value="Unassembled WGS sequence"/>
</dbReference>
<dbReference type="SUPFAM" id="SSF56219">
    <property type="entry name" value="DNase I-like"/>
    <property type="match status" value="1"/>
</dbReference>
<keyword evidence="3" id="KW-1185">Reference proteome</keyword>
<dbReference type="InterPro" id="IPR005135">
    <property type="entry name" value="Endo/exonuclease/phosphatase"/>
</dbReference>
<evidence type="ECO:0000259" key="1">
    <source>
        <dbReference type="Pfam" id="PF03372"/>
    </source>
</evidence>
<dbReference type="OrthoDB" id="6350820at2759"/>
<evidence type="ECO:0000313" key="2">
    <source>
        <dbReference type="EMBL" id="KAF0304948.1"/>
    </source>
</evidence>
<reference evidence="2 3" key="1">
    <citation type="submission" date="2019-07" db="EMBL/GenBank/DDBJ databases">
        <title>Draft genome assembly of a fouling barnacle, Amphibalanus amphitrite (Darwin, 1854): The first reference genome for Thecostraca.</title>
        <authorList>
            <person name="Kim W."/>
        </authorList>
    </citation>
    <scope>NUCLEOTIDE SEQUENCE [LARGE SCALE GENOMIC DNA]</scope>
    <source>
        <strain evidence="2">SNU_AA5</strain>
        <tissue evidence="2">Soma without cirri and trophi</tissue>
    </source>
</reference>
<comment type="caution">
    <text evidence="2">The sequence shown here is derived from an EMBL/GenBank/DDBJ whole genome shotgun (WGS) entry which is preliminary data.</text>
</comment>
<name>A0A6A4WS46_AMPAM</name>
<dbReference type="GO" id="GO:0003824">
    <property type="term" value="F:catalytic activity"/>
    <property type="evidence" value="ECO:0007669"/>
    <property type="project" value="InterPro"/>
</dbReference>
<dbReference type="AlphaFoldDB" id="A0A6A4WS46"/>
<accession>A0A6A4WS46</accession>
<dbReference type="GO" id="GO:0031012">
    <property type="term" value="C:extracellular matrix"/>
    <property type="evidence" value="ECO:0007669"/>
    <property type="project" value="TreeGrafter"/>
</dbReference>
<dbReference type="EMBL" id="VIIS01000792">
    <property type="protein sequence ID" value="KAF0304948.1"/>
    <property type="molecule type" value="Genomic_DNA"/>
</dbReference>
<dbReference type="Pfam" id="PF03372">
    <property type="entry name" value="Exo_endo_phos"/>
    <property type="match status" value="1"/>
</dbReference>